<feature type="region of interest" description="Disordered" evidence="1">
    <location>
        <begin position="35"/>
        <end position="69"/>
    </location>
</feature>
<evidence type="ECO:0000256" key="1">
    <source>
        <dbReference type="SAM" id="MobiDB-lite"/>
    </source>
</evidence>
<evidence type="ECO:0000313" key="3">
    <source>
        <dbReference type="EMBL" id="ABE65026.1"/>
    </source>
</evidence>
<feature type="compositionally biased region" description="Low complexity" evidence="1">
    <location>
        <begin position="49"/>
        <end position="58"/>
    </location>
</feature>
<dbReference type="Proteomes" id="UP000001953">
    <property type="component" value="Plasmid 2"/>
</dbReference>
<reference evidence="4" key="1">
    <citation type="submission" date="2006-03" db="EMBL/GenBank/DDBJ databases">
        <title>Complete sequence of plasmid 2 of Nitrobacter hamburgensis X14.</title>
        <authorList>
            <consortium name="US DOE Joint Genome Institute"/>
            <person name="Copeland A."/>
            <person name="Lucas S."/>
            <person name="Lapidus A."/>
            <person name="Barry K."/>
            <person name="Detter J.C."/>
            <person name="Glavina del Rio T."/>
            <person name="Hammon N."/>
            <person name="Israni S."/>
            <person name="Dalin E."/>
            <person name="Tice H."/>
            <person name="Pitluck S."/>
            <person name="Chain P."/>
            <person name="Malfatti S."/>
            <person name="Shin M."/>
            <person name="Vergez L."/>
            <person name="Schmutz J."/>
            <person name="Larimer F."/>
            <person name="Land M."/>
            <person name="Hauser L."/>
            <person name="Kyrpides N."/>
            <person name="Ivanova N."/>
            <person name="Ward B."/>
            <person name="Arp D."/>
            <person name="Klotz M."/>
            <person name="Stein L."/>
            <person name="O'Mullan G."/>
            <person name="Starkenburg S."/>
            <person name="Sayavedra L."/>
            <person name="Poret-Peterson A.T."/>
            <person name="Gentry M.E."/>
            <person name="Bruce D."/>
            <person name="Richardson P."/>
        </authorList>
    </citation>
    <scope>NUCLEOTIDE SEQUENCE [LARGE SCALE GENOMIC DNA]</scope>
    <source>
        <strain evidence="4">DSM 10229 / NCIMB 13809 / X14</strain>
        <plasmid evidence="4">Plasmid pNITHX2</plasmid>
    </source>
</reference>
<evidence type="ECO:0000256" key="2">
    <source>
        <dbReference type="SAM" id="Phobius"/>
    </source>
</evidence>
<dbReference type="KEGG" id="nha:Nham_4442"/>
<gene>
    <name evidence="3" type="ordered locus">Nham_4442</name>
</gene>
<dbReference type="AlphaFoldDB" id="Q1QFH1"/>
<sequence length="69" mass="7072">MNRKGGRSVSKRNLILIIVVAVAAFAIGRFVVSRGPTPSAESGTTGDQSAAAKAASRAMTFTQPKAPAQ</sequence>
<accession>Q1QFH1</accession>
<feature type="compositionally biased region" description="Polar residues" evidence="1">
    <location>
        <begin position="39"/>
        <end position="48"/>
    </location>
</feature>
<keyword evidence="3" id="KW-0614">Plasmid</keyword>
<keyword evidence="4" id="KW-1185">Reference proteome</keyword>
<geneLocation type="plasmid" evidence="4">
    <name>pNITHX2</name>
</geneLocation>
<keyword evidence="2" id="KW-0472">Membrane</keyword>
<keyword evidence="2" id="KW-1133">Transmembrane helix</keyword>
<keyword evidence="2" id="KW-0812">Transmembrane</keyword>
<feature type="transmembrane region" description="Helical" evidence="2">
    <location>
        <begin position="12"/>
        <end position="32"/>
    </location>
</feature>
<proteinExistence type="predicted"/>
<name>Q1QFH1_NITHX</name>
<organism evidence="3 4">
    <name type="scientific">Nitrobacter hamburgensis (strain DSM 10229 / NCIMB 13809 / X14)</name>
    <dbReference type="NCBI Taxonomy" id="323097"/>
    <lineage>
        <taxon>Bacteria</taxon>
        <taxon>Pseudomonadati</taxon>
        <taxon>Pseudomonadota</taxon>
        <taxon>Alphaproteobacteria</taxon>
        <taxon>Hyphomicrobiales</taxon>
        <taxon>Nitrobacteraceae</taxon>
        <taxon>Nitrobacter</taxon>
    </lineage>
</organism>
<protein>
    <submittedName>
        <fullName evidence="3">Uncharacterized protein</fullName>
    </submittedName>
</protein>
<dbReference type="HOGENOM" id="CLU_2771693_0_0_5"/>
<evidence type="ECO:0000313" key="4">
    <source>
        <dbReference type="Proteomes" id="UP000001953"/>
    </source>
</evidence>
<dbReference type="EMBL" id="CP000321">
    <property type="protein sequence ID" value="ABE65026.1"/>
    <property type="molecule type" value="Genomic_DNA"/>
</dbReference>